<dbReference type="PANTHER" id="PTHR44329:SF11">
    <property type="entry name" value="OS09G0443600 PROTEIN"/>
    <property type="match status" value="1"/>
</dbReference>
<dbReference type="InterPro" id="IPR011009">
    <property type="entry name" value="Kinase-like_dom_sf"/>
</dbReference>
<evidence type="ECO:0000313" key="4">
    <source>
        <dbReference type="Proteomes" id="UP000306102"/>
    </source>
</evidence>
<reference evidence="3 4" key="1">
    <citation type="journal article" date="2018" name="Proc. Natl. Acad. Sci. U.S.A.">
        <title>Draft genome sequence of Camellia sinensis var. sinensis provides insights into the evolution of the tea genome and tea quality.</title>
        <authorList>
            <person name="Wei C."/>
            <person name="Yang H."/>
            <person name="Wang S."/>
            <person name="Zhao J."/>
            <person name="Liu C."/>
            <person name="Gao L."/>
            <person name="Xia E."/>
            <person name="Lu Y."/>
            <person name="Tai Y."/>
            <person name="She G."/>
            <person name="Sun J."/>
            <person name="Cao H."/>
            <person name="Tong W."/>
            <person name="Gao Q."/>
            <person name="Li Y."/>
            <person name="Deng W."/>
            <person name="Jiang X."/>
            <person name="Wang W."/>
            <person name="Chen Q."/>
            <person name="Zhang S."/>
            <person name="Li H."/>
            <person name="Wu J."/>
            <person name="Wang P."/>
            <person name="Li P."/>
            <person name="Shi C."/>
            <person name="Zheng F."/>
            <person name="Jian J."/>
            <person name="Huang B."/>
            <person name="Shan D."/>
            <person name="Shi M."/>
            <person name="Fang C."/>
            <person name="Yue Y."/>
            <person name="Li F."/>
            <person name="Li D."/>
            <person name="Wei S."/>
            <person name="Han B."/>
            <person name="Jiang C."/>
            <person name="Yin Y."/>
            <person name="Xia T."/>
            <person name="Zhang Z."/>
            <person name="Bennetzen J.L."/>
            <person name="Zhao S."/>
            <person name="Wan X."/>
        </authorList>
    </citation>
    <scope>NUCLEOTIDE SEQUENCE [LARGE SCALE GENOMIC DNA]</scope>
    <source>
        <strain evidence="4">cv. Shuchazao</strain>
        <tissue evidence="3">Leaf</tissue>
    </source>
</reference>
<dbReference type="Proteomes" id="UP000306102">
    <property type="component" value="Unassembled WGS sequence"/>
</dbReference>
<dbReference type="Gene3D" id="3.30.200.20">
    <property type="entry name" value="Phosphorylase Kinase, domain 1"/>
    <property type="match status" value="1"/>
</dbReference>
<dbReference type="PROSITE" id="PS00108">
    <property type="entry name" value="PROTEIN_KINASE_ST"/>
    <property type="match status" value="1"/>
</dbReference>
<dbReference type="Gene3D" id="1.10.510.10">
    <property type="entry name" value="Transferase(Phosphotransferase) domain 1"/>
    <property type="match status" value="1"/>
</dbReference>
<evidence type="ECO:0000256" key="1">
    <source>
        <dbReference type="SAM" id="Coils"/>
    </source>
</evidence>
<name>A0A4S4D860_CAMSN</name>
<dbReference type="PANTHER" id="PTHR44329">
    <property type="entry name" value="SERINE/THREONINE-PROTEIN KINASE TNNI3K-RELATED"/>
    <property type="match status" value="1"/>
</dbReference>
<sequence length="403" mass="45608">MGKVLKSGCGCRNGSGDAVAVAGCKDRSVTVALTLKSNGLQKVAELEKEVQKQKELRVIYQRRLERTQEYLSTSPQTPPPPPVLVHRRHHHHHCDLVTLINQAKTNGWYVEPHEIELHGKVAQGSTAEIYKATWRGLDVAVKCINPDFFHSNENGVSFFAQEVEMLSRQRHCFVLQLMGACLDPPNHGWVVTEFFSTTLKEWLHGLGTRRKERAVPLPSFEERVAKALEIAQAMQYLHEHKPKVIHRDLKPSNIFLDDTMHVRVADFGHARLLTDEEKALTGTYVYMAPEVIRCEPYNEKCDVYSFGIILNELISGEHPFIETDYGPSKIAMEVAEGSLRPALPKGDDHQLKDLIDLIQLSWDEDPDIRPSFALITRSLKIILGRLVDSLQLCKGECTTEYCQ</sequence>
<protein>
    <recommendedName>
        <fullName evidence="2">Protein kinase domain-containing protein</fullName>
    </recommendedName>
</protein>
<dbReference type="CDD" id="cd13999">
    <property type="entry name" value="STKc_MAP3K-like"/>
    <property type="match status" value="1"/>
</dbReference>
<comment type="caution">
    <text evidence="3">The sequence shown here is derived from an EMBL/GenBank/DDBJ whole genome shotgun (WGS) entry which is preliminary data.</text>
</comment>
<dbReference type="Pfam" id="PF00069">
    <property type="entry name" value="Pkinase"/>
    <property type="match status" value="1"/>
</dbReference>
<evidence type="ECO:0000313" key="3">
    <source>
        <dbReference type="EMBL" id="THF98632.1"/>
    </source>
</evidence>
<organism evidence="3 4">
    <name type="scientific">Camellia sinensis var. sinensis</name>
    <name type="common">China tea</name>
    <dbReference type="NCBI Taxonomy" id="542762"/>
    <lineage>
        <taxon>Eukaryota</taxon>
        <taxon>Viridiplantae</taxon>
        <taxon>Streptophyta</taxon>
        <taxon>Embryophyta</taxon>
        <taxon>Tracheophyta</taxon>
        <taxon>Spermatophyta</taxon>
        <taxon>Magnoliopsida</taxon>
        <taxon>eudicotyledons</taxon>
        <taxon>Gunneridae</taxon>
        <taxon>Pentapetalae</taxon>
        <taxon>asterids</taxon>
        <taxon>Ericales</taxon>
        <taxon>Theaceae</taxon>
        <taxon>Camellia</taxon>
    </lineage>
</organism>
<feature type="coiled-coil region" evidence="1">
    <location>
        <begin position="36"/>
        <end position="63"/>
    </location>
</feature>
<evidence type="ECO:0000259" key="2">
    <source>
        <dbReference type="PROSITE" id="PS50011"/>
    </source>
</evidence>
<dbReference type="SMART" id="SM00220">
    <property type="entry name" value="S_TKc"/>
    <property type="match status" value="1"/>
</dbReference>
<gene>
    <name evidence="3" type="ORF">TEA_008898</name>
</gene>
<feature type="domain" description="Protein kinase" evidence="2">
    <location>
        <begin position="115"/>
        <end position="383"/>
    </location>
</feature>
<dbReference type="PROSITE" id="PS50011">
    <property type="entry name" value="PROTEIN_KINASE_DOM"/>
    <property type="match status" value="1"/>
</dbReference>
<dbReference type="SUPFAM" id="SSF56112">
    <property type="entry name" value="Protein kinase-like (PK-like)"/>
    <property type="match status" value="1"/>
</dbReference>
<keyword evidence="1" id="KW-0175">Coiled coil</keyword>
<dbReference type="AlphaFoldDB" id="A0A4S4D860"/>
<keyword evidence="4" id="KW-1185">Reference proteome</keyword>
<dbReference type="EMBL" id="SDRB02012158">
    <property type="protein sequence ID" value="THF98632.1"/>
    <property type="molecule type" value="Genomic_DNA"/>
</dbReference>
<dbReference type="GO" id="GO:0004674">
    <property type="term" value="F:protein serine/threonine kinase activity"/>
    <property type="evidence" value="ECO:0007669"/>
    <property type="project" value="TreeGrafter"/>
</dbReference>
<dbReference type="STRING" id="542762.A0A4S4D860"/>
<accession>A0A4S4D860</accession>
<proteinExistence type="predicted"/>
<dbReference type="InterPro" id="IPR051681">
    <property type="entry name" value="Ser/Thr_Kinases-Pseudokinases"/>
</dbReference>
<dbReference type="InterPro" id="IPR008271">
    <property type="entry name" value="Ser/Thr_kinase_AS"/>
</dbReference>
<dbReference type="GO" id="GO:0005524">
    <property type="term" value="F:ATP binding"/>
    <property type="evidence" value="ECO:0007669"/>
    <property type="project" value="InterPro"/>
</dbReference>
<dbReference type="InterPro" id="IPR000719">
    <property type="entry name" value="Prot_kinase_dom"/>
</dbReference>